<organism evidence="2 3">
    <name type="scientific">Leersia perrieri</name>
    <dbReference type="NCBI Taxonomy" id="77586"/>
    <lineage>
        <taxon>Eukaryota</taxon>
        <taxon>Viridiplantae</taxon>
        <taxon>Streptophyta</taxon>
        <taxon>Embryophyta</taxon>
        <taxon>Tracheophyta</taxon>
        <taxon>Spermatophyta</taxon>
        <taxon>Magnoliopsida</taxon>
        <taxon>Liliopsida</taxon>
        <taxon>Poales</taxon>
        <taxon>Poaceae</taxon>
        <taxon>BOP clade</taxon>
        <taxon>Oryzoideae</taxon>
        <taxon>Oryzeae</taxon>
        <taxon>Oryzinae</taxon>
        <taxon>Leersia</taxon>
    </lineage>
</organism>
<dbReference type="Proteomes" id="UP000032180">
    <property type="component" value="Chromosome 12"/>
</dbReference>
<keyword evidence="1" id="KW-0812">Transmembrane</keyword>
<keyword evidence="3" id="KW-1185">Reference proteome</keyword>
<dbReference type="PANTHER" id="PTHR33115:SF22">
    <property type="entry name" value="OS12G0449900 PROTEIN"/>
    <property type="match status" value="1"/>
</dbReference>
<dbReference type="HOGENOM" id="CLU_009953_1_0_1"/>
<accession>A0A0D9XZH7</accession>
<sequence>MVGGLAEFSGIAIIATSFSWVEPPEWLPPTLWRVFSVARVILAVFRLLVFTTILLPLVVLYVFGMCISSAISLWRLTRRGLGNADIGGGDAAGSHLQPALQVLYMLGLVQGVFFLYGLTFISTGRRMVRKVAELYDFDTRATASVFEYAKEIRTGCWKDLSFARRRSLLTHAVDIIESTSVDTVRFLNGLRILDTLINVQKSSNPLVDKKILARQKMLMHQMVVTSASSGRISGKLGDAFSLTEAEFDQATEVRERASRITFYFSYNIQISRISPRSERMLQLAADTPHLEKRVDDMMLQGLVVLRSIAAGKRESCRVISNTEGFLSKIIAPISCDLLHNVDHEAWSPVVVASMELAHQLAVTPGVTGFGVRKEISTNTEAVSAMESILNCSDCHLCDPRLQKVSIKILTQLVIDKNSSLTAERRETIAKSLVRIFTDTSDSDHAVRKSAGEALVMLSARSESNAKIILQADGKVIDVLKPMLLSRGENESRISAAEILRHLCIHHTNDDKEILHSAATRRQTQTGEEADIPGFIPLCTIDIEGEGGNGHKTNWEHMDRKLFVALLSLTATIFEASQAQDLIQLVDAVAPIDAPFTFSAKLINMVERNTVVNGFHNPTVDCLRIMKHTTRMVTSVLTHSGRSYGRRDEDMERVISYLESRSTDMFKLDGVMSLANRDHGAKPPFKTLVSLLKEARELWEEKIRFSSAEGD</sequence>
<proteinExistence type="predicted"/>
<feature type="transmembrane region" description="Helical" evidence="1">
    <location>
        <begin position="102"/>
        <end position="121"/>
    </location>
</feature>
<reference evidence="2 3" key="1">
    <citation type="submission" date="2012-08" db="EMBL/GenBank/DDBJ databases">
        <title>Oryza genome evolution.</title>
        <authorList>
            <person name="Wing R.A."/>
        </authorList>
    </citation>
    <scope>NUCLEOTIDE SEQUENCE</scope>
</reference>
<reference evidence="3" key="2">
    <citation type="submission" date="2013-12" db="EMBL/GenBank/DDBJ databases">
        <authorList>
            <person name="Yu Y."/>
            <person name="Lee S."/>
            <person name="de Baynast K."/>
            <person name="Wissotski M."/>
            <person name="Liu L."/>
            <person name="Talag J."/>
            <person name="Goicoechea J."/>
            <person name="Angelova A."/>
            <person name="Jetty R."/>
            <person name="Kudrna D."/>
            <person name="Golser W."/>
            <person name="Rivera L."/>
            <person name="Zhang J."/>
            <person name="Wing R."/>
        </authorList>
    </citation>
    <scope>NUCLEOTIDE SEQUENCE</scope>
</reference>
<dbReference type="SUPFAM" id="SSF48371">
    <property type="entry name" value="ARM repeat"/>
    <property type="match status" value="1"/>
</dbReference>
<feature type="transmembrane region" description="Helical" evidence="1">
    <location>
        <begin position="54"/>
        <end position="74"/>
    </location>
</feature>
<dbReference type="Gramene" id="LPERR12G10520.1">
    <property type="protein sequence ID" value="LPERR12G10520.1"/>
    <property type="gene ID" value="LPERR12G10520"/>
</dbReference>
<dbReference type="InterPro" id="IPR011989">
    <property type="entry name" value="ARM-like"/>
</dbReference>
<reference evidence="2" key="3">
    <citation type="submission" date="2015-04" db="UniProtKB">
        <authorList>
            <consortium name="EnsemblPlants"/>
        </authorList>
    </citation>
    <scope>IDENTIFICATION</scope>
</reference>
<dbReference type="InterPro" id="IPR016024">
    <property type="entry name" value="ARM-type_fold"/>
</dbReference>
<keyword evidence="1" id="KW-1133">Transmembrane helix</keyword>
<evidence type="ECO:0000313" key="2">
    <source>
        <dbReference type="EnsemblPlants" id="LPERR12G10520.1"/>
    </source>
</evidence>
<evidence type="ECO:0000256" key="1">
    <source>
        <dbReference type="SAM" id="Phobius"/>
    </source>
</evidence>
<evidence type="ECO:0000313" key="3">
    <source>
        <dbReference type="Proteomes" id="UP000032180"/>
    </source>
</evidence>
<name>A0A0D9XZH7_9ORYZ</name>
<keyword evidence="1" id="KW-0472">Membrane</keyword>
<dbReference type="eggNOG" id="ENOG502QRQI">
    <property type="taxonomic scope" value="Eukaryota"/>
</dbReference>
<dbReference type="PANTHER" id="PTHR33115">
    <property type="entry name" value="ARM REPEAT SUPERFAMILY PROTEIN"/>
    <property type="match status" value="1"/>
</dbReference>
<dbReference type="EnsemblPlants" id="LPERR12G10520.1">
    <property type="protein sequence ID" value="LPERR12G10520.1"/>
    <property type="gene ID" value="LPERR12G10520"/>
</dbReference>
<dbReference type="AlphaFoldDB" id="A0A0D9XZH7"/>
<dbReference type="Gene3D" id="1.25.10.10">
    <property type="entry name" value="Leucine-rich Repeat Variant"/>
    <property type="match status" value="1"/>
</dbReference>
<protein>
    <submittedName>
        <fullName evidence="2">Uncharacterized protein</fullName>
    </submittedName>
</protein>
<dbReference type="STRING" id="77586.A0A0D9XZH7"/>